<organism evidence="10 11">
    <name type="scientific">Nocardioides currus</name>
    <dbReference type="NCBI Taxonomy" id="2133958"/>
    <lineage>
        <taxon>Bacteria</taxon>
        <taxon>Bacillati</taxon>
        <taxon>Actinomycetota</taxon>
        <taxon>Actinomycetes</taxon>
        <taxon>Propionibacteriales</taxon>
        <taxon>Nocardioidaceae</taxon>
        <taxon>Nocardioides</taxon>
    </lineage>
</organism>
<feature type="transmembrane region" description="Helical" evidence="8">
    <location>
        <begin position="168"/>
        <end position="190"/>
    </location>
</feature>
<feature type="transmembrane region" description="Helical" evidence="8">
    <location>
        <begin position="130"/>
        <end position="156"/>
    </location>
</feature>
<keyword evidence="4 8" id="KW-0812">Transmembrane</keyword>
<dbReference type="GO" id="GO:0022857">
    <property type="term" value="F:transmembrane transporter activity"/>
    <property type="evidence" value="ECO:0007669"/>
    <property type="project" value="InterPro"/>
</dbReference>
<comment type="subcellular location">
    <subcellularLocation>
        <location evidence="1">Cell membrane</location>
        <topology evidence="1">Multi-pass membrane protein</topology>
    </subcellularLocation>
</comment>
<reference evidence="10 11" key="1">
    <citation type="submission" date="2018-03" db="EMBL/GenBank/DDBJ databases">
        <authorList>
            <person name="Keele B.F."/>
        </authorList>
    </citation>
    <scope>NUCLEOTIDE SEQUENCE [LARGE SCALE GENOMIC DNA]</scope>
    <source>
        <strain evidence="10 11">IB-3</strain>
    </source>
</reference>
<feature type="transmembrane region" description="Helical" evidence="8">
    <location>
        <begin position="256"/>
        <end position="279"/>
    </location>
</feature>
<protein>
    <submittedName>
        <fullName evidence="10">MFS transporter</fullName>
    </submittedName>
</protein>
<feature type="transmembrane region" description="Helical" evidence="8">
    <location>
        <begin position="68"/>
        <end position="91"/>
    </location>
</feature>
<evidence type="ECO:0000313" key="10">
    <source>
        <dbReference type="EMBL" id="PUA82979.1"/>
    </source>
</evidence>
<dbReference type="Gene3D" id="1.20.1250.20">
    <property type="entry name" value="MFS general substrate transporter like domains"/>
    <property type="match status" value="2"/>
</dbReference>
<dbReference type="InterPro" id="IPR036259">
    <property type="entry name" value="MFS_trans_sf"/>
</dbReference>
<keyword evidence="11" id="KW-1185">Reference proteome</keyword>
<dbReference type="EMBL" id="PYXZ01000001">
    <property type="protein sequence ID" value="PUA82979.1"/>
    <property type="molecule type" value="Genomic_DNA"/>
</dbReference>
<evidence type="ECO:0000313" key="11">
    <source>
        <dbReference type="Proteomes" id="UP000244867"/>
    </source>
</evidence>
<dbReference type="InterPro" id="IPR011701">
    <property type="entry name" value="MFS"/>
</dbReference>
<comment type="caution">
    <text evidence="10">The sequence shown here is derived from an EMBL/GenBank/DDBJ whole genome shotgun (WGS) entry which is preliminary data.</text>
</comment>
<accession>A0A2R7Z3N1</accession>
<dbReference type="Pfam" id="PF07690">
    <property type="entry name" value="MFS_1"/>
    <property type="match status" value="1"/>
</dbReference>
<feature type="transmembrane region" description="Helical" evidence="8">
    <location>
        <begin position="384"/>
        <end position="408"/>
    </location>
</feature>
<evidence type="ECO:0000256" key="4">
    <source>
        <dbReference type="ARBA" id="ARBA00022692"/>
    </source>
</evidence>
<dbReference type="InterPro" id="IPR005829">
    <property type="entry name" value="Sugar_transporter_CS"/>
</dbReference>
<keyword evidence="6 8" id="KW-0472">Membrane</keyword>
<gene>
    <name evidence="10" type="ORF">C7S10_04665</name>
</gene>
<dbReference type="PANTHER" id="PTHR43045">
    <property type="entry name" value="SHIKIMATE TRANSPORTER"/>
    <property type="match status" value="1"/>
</dbReference>
<evidence type="ECO:0000256" key="8">
    <source>
        <dbReference type="SAM" id="Phobius"/>
    </source>
</evidence>
<feature type="transmembrane region" description="Helical" evidence="8">
    <location>
        <begin position="103"/>
        <end position="124"/>
    </location>
</feature>
<feature type="transmembrane region" description="Helical" evidence="8">
    <location>
        <begin position="347"/>
        <end position="372"/>
    </location>
</feature>
<dbReference type="PROSITE" id="PS00217">
    <property type="entry name" value="SUGAR_TRANSPORT_2"/>
    <property type="match status" value="1"/>
</dbReference>
<dbReference type="GO" id="GO:0005886">
    <property type="term" value="C:plasma membrane"/>
    <property type="evidence" value="ECO:0007669"/>
    <property type="project" value="UniProtKB-SubCell"/>
</dbReference>
<keyword evidence="3" id="KW-1003">Cell membrane</keyword>
<dbReference type="SUPFAM" id="SSF103473">
    <property type="entry name" value="MFS general substrate transporter"/>
    <property type="match status" value="1"/>
</dbReference>
<dbReference type="RefSeq" id="WP_108343165.1">
    <property type="nucleotide sequence ID" value="NZ_PYXZ01000001.1"/>
</dbReference>
<dbReference type="Proteomes" id="UP000244867">
    <property type="component" value="Unassembled WGS sequence"/>
</dbReference>
<evidence type="ECO:0000256" key="6">
    <source>
        <dbReference type="ARBA" id="ARBA00023136"/>
    </source>
</evidence>
<dbReference type="PANTHER" id="PTHR43045:SF1">
    <property type="entry name" value="SHIKIMATE TRANSPORTER"/>
    <property type="match status" value="1"/>
</dbReference>
<sequence length="473" mass="49885">MSSTTATGRHAATEPAADQRTPSPGEARRVALASAVGATIEWYDFFLYGTAAGLVFDQLFFNGLSGPAAQFAAFGTFAVGFIARPIGGLIFGHFGDRIGRKTMLIWTLLIMGAGTAAIGVLPTYDQIGVWAPVLLVVLRILQGIGVGGEYGGAVLLAVEFAPPQRRGFFGSFAHIGVPGGLFLASGAFAVASQLPDESFLAWGWRACFLISIVLLGIGAWIRLSVMETPAFQVVAEEKEISTLPVTELFRRQPRRLLLGMGTRFIEGFTFNLFSVYLLAYAVKNVGIEKSTALNAILVGAALGVVLVVVAGGLSDRLGRKRVFSTGATLALLFAFPAAWLVQHGTTLSVAAAFIGGLGVLYGVIYGPLAAFWSELFDTRYRYSALSTLYQVSGILASGLTPLIAAWLVTLGDGTLWWVATYNAAIAILSLLCARLLPETRGRDLHVDEAPVTSSGAVPVASTTSRSGSPTLPA</sequence>
<evidence type="ECO:0000259" key="9">
    <source>
        <dbReference type="PROSITE" id="PS50850"/>
    </source>
</evidence>
<evidence type="ECO:0000256" key="3">
    <source>
        <dbReference type="ARBA" id="ARBA00022475"/>
    </source>
</evidence>
<feature type="region of interest" description="Disordered" evidence="7">
    <location>
        <begin position="1"/>
        <end position="25"/>
    </location>
</feature>
<feature type="transmembrane region" description="Helical" evidence="8">
    <location>
        <begin position="291"/>
        <end position="310"/>
    </location>
</feature>
<feature type="transmembrane region" description="Helical" evidence="8">
    <location>
        <begin position="414"/>
        <end position="436"/>
    </location>
</feature>
<proteinExistence type="predicted"/>
<name>A0A2R7Z3N1_9ACTN</name>
<dbReference type="CDD" id="cd17369">
    <property type="entry name" value="MFS_ShiA_like"/>
    <property type="match status" value="1"/>
</dbReference>
<keyword evidence="5 8" id="KW-1133">Transmembrane helix</keyword>
<keyword evidence="2" id="KW-0813">Transport</keyword>
<evidence type="ECO:0000256" key="2">
    <source>
        <dbReference type="ARBA" id="ARBA00022448"/>
    </source>
</evidence>
<feature type="transmembrane region" description="Helical" evidence="8">
    <location>
        <begin position="202"/>
        <end position="221"/>
    </location>
</feature>
<evidence type="ECO:0000256" key="7">
    <source>
        <dbReference type="SAM" id="MobiDB-lite"/>
    </source>
</evidence>
<feature type="transmembrane region" description="Helical" evidence="8">
    <location>
        <begin position="30"/>
        <end position="56"/>
    </location>
</feature>
<evidence type="ECO:0000256" key="1">
    <source>
        <dbReference type="ARBA" id="ARBA00004651"/>
    </source>
</evidence>
<feature type="transmembrane region" description="Helical" evidence="8">
    <location>
        <begin position="322"/>
        <end position="341"/>
    </location>
</feature>
<dbReference type="PROSITE" id="PS00216">
    <property type="entry name" value="SUGAR_TRANSPORT_1"/>
    <property type="match status" value="1"/>
</dbReference>
<dbReference type="InterPro" id="IPR020846">
    <property type="entry name" value="MFS_dom"/>
</dbReference>
<feature type="domain" description="Major facilitator superfamily (MFS) profile" evidence="9">
    <location>
        <begin position="30"/>
        <end position="440"/>
    </location>
</feature>
<evidence type="ECO:0000256" key="5">
    <source>
        <dbReference type="ARBA" id="ARBA00022989"/>
    </source>
</evidence>
<dbReference type="AlphaFoldDB" id="A0A2R7Z3N1"/>
<dbReference type="PROSITE" id="PS50850">
    <property type="entry name" value="MFS"/>
    <property type="match status" value="1"/>
</dbReference>
<dbReference type="OrthoDB" id="9066401at2"/>